<dbReference type="EMBL" id="CP002457">
    <property type="protein sequence ID" value="ADV55078.1"/>
    <property type="molecule type" value="Genomic_DNA"/>
</dbReference>
<dbReference type="Pfam" id="PF04014">
    <property type="entry name" value="MazE_antitoxin"/>
    <property type="match status" value="1"/>
</dbReference>
<dbReference type="InterPro" id="IPR007159">
    <property type="entry name" value="SpoVT-AbrB_dom"/>
</dbReference>
<dbReference type="PATRIC" id="fig|399804.5.peg.2759"/>
<dbReference type="InterPro" id="IPR037914">
    <property type="entry name" value="SpoVT-AbrB_sf"/>
</dbReference>
<evidence type="ECO:0000256" key="1">
    <source>
        <dbReference type="SAM" id="MobiDB-lite"/>
    </source>
</evidence>
<dbReference type="HOGENOM" id="CLU_150554_2_2_6"/>
<evidence type="ECO:0000259" key="2">
    <source>
        <dbReference type="SMART" id="SM00966"/>
    </source>
</evidence>
<evidence type="ECO:0000313" key="3">
    <source>
        <dbReference type="EMBL" id="ADV55078.1"/>
    </source>
</evidence>
<evidence type="ECO:0000313" key="4">
    <source>
        <dbReference type="Proteomes" id="UP000008209"/>
    </source>
</evidence>
<protein>
    <submittedName>
        <fullName evidence="3">Transcriptional regulator/antitoxin, MazE</fullName>
    </submittedName>
</protein>
<sequence>MYNSIFGGSMFKQCIMVGEVNMQTSIKKWGNSAGAIIPAAVLKKAGFGMGDQFEIEVVQGRIVMSPATPIFTLDELLSASPKGSFELDSEDTQWLSSSPVGKEEI</sequence>
<name>E6XG00_SHEP2</name>
<dbReference type="InterPro" id="IPR039052">
    <property type="entry name" value="Antitox_PemI-like"/>
</dbReference>
<dbReference type="GO" id="GO:0003677">
    <property type="term" value="F:DNA binding"/>
    <property type="evidence" value="ECO:0007669"/>
    <property type="project" value="InterPro"/>
</dbReference>
<dbReference type="AlphaFoldDB" id="E6XG00"/>
<dbReference type="PANTHER" id="PTHR40516">
    <property type="entry name" value="ANTITOXIN CHPS-RELATED"/>
    <property type="match status" value="1"/>
</dbReference>
<feature type="region of interest" description="Disordered" evidence="1">
    <location>
        <begin position="83"/>
        <end position="105"/>
    </location>
</feature>
<proteinExistence type="predicted"/>
<gene>
    <name evidence="3" type="ordered locus">Sput200_2668</name>
</gene>
<dbReference type="Proteomes" id="UP000008209">
    <property type="component" value="Chromosome"/>
</dbReference>
<dbReference type="SUPFAM" id="SSF89447">
    <property type="entry name" value="AbrB/MazE/MraZ-like"/>
    <property type="match status" value="1"/>
</dbReference>
<reference evidence="3 4" key="1">
    <citation type="submission" date="2011-01" db="EMBL/GenBank/DDBJ databases">
        <title>Complete sequence of Shewanella putrefaciens 200.</title>
        <authorList>
            <consortium name="US DOE Joint Genome Institute"/>
            <person name="Lucas S."/>
            <person name="Copeland A."/>
            <person name="Lapidus A."/>
            <person name="Cheng J.-F."/>
            <person name="Bruce D."/>
            <person name="Goodwin L."/>
            <person name="Pitluck S."/>
            <person name="Munk A.C."/>
            <person name="Detter J.C."/>
            <person name="Han C."/>
            <person name="Tapia R."/>
            <person name="Land M."/>
            <person name="Hauser L."/>
            <person name="Chang Y.-J."/>
            <person name="Jeffries C."/>
            <person name="Kyrpides N."/>
            <person name="Ivanova N."/>
            <person name="Mikhailova N."/>
            <person name="Kolker E."/>
            <person name="Lawrence C."/>
            <person name="McCue L.A."/>
            <person name="DiChristina T."/>
            <person name="Nealson K."/>
            <person name="Fredrickson J.K."/>
            <person name="Woyke T."/>
        </authorList>
    </citation>
    <scope>NUCLEOTIDE SEQUENCE [LARGE SCALE GENOMIC DNA]</scope>
    <source>
        <strain evidence="3 4">200</strain>
    </source>
</reference>
<dbReference type="KEGG" id="shp:Sput200_2668"/>
<dbReference type="PANTHER" id="PTHR40516:SF1">
    <property type="entry name" value="ANTITOXIN CHPS-RELATED"/>
    <property type="match status" value="1"/>
</dbReference>
<dbReference type="GO" id="GO:0097351">
    <property type="term" value="F:toxin sequestering activity"/>
    <property type="evidence" value="ECO:0007669"/>
    <property type="project" value="InterPro"/>
</dbReference>
<feature type="domain" description="SpoVT-AbrB" evidence="2">
    <location>
        <begin position="27"/>
        <end position="72"/>
    </location>
</feature>
<dbReference type="Gene3D" id="2.10.260.10">
    <property type="match status" value="1"/>
</dbReference>
<organism evidence="3 4">
    <name type="scientific">Shewanella putrefaciens (strain 200)</name>
    <dbReference type="NCBI Taxonomy" id="399804"/>
    <lineage>
        <taxon>Bacteria</taxon>
        <taxon>Pseudomonadati</taxon>
        <taxon>Pseudomonadota</taxon>
        <taxon>Gammaproteobacteria</taxon>
        <taxon>Alteromonadales</taxon>
        <taxon>Shewanellaceae</taxon>
        <taxon>Shewanella</taxon>
    </lineage>
</organism>
<accession>E6XG00</accession>
<dbReference type="SMART" id="SM00966">
    <property type="entry name" value="SpoVT_AbrB"/>
    <property type="match status" value="1"/>
</dbReference>